<protein>
    <submittedName>
        <fullName evidence="2">Uncharacterized protein</fullName>
    </submittedName>
</protein>
<evidence type="ECO:0000256" key="1">
    <source>
        <dbReference type="SAM" id="MobiDB-lite"/>
    </source>
</evidence>
<reference evidence="2 3" key="1">
    <citation type="journal article" date="2015" name="Genome Biol. Evol.">
        <title>Characterization of Three Mycobacterium spp. with Potential Use in Bioremediation by Genome Sequencing and Comparative Genomics.</title>
        <authorList>
            <person name="Das S."/>
            <person name="Pettersson B.M."/>
            <person name="Behra P.R."/>
            <person name="Ramesh M."/>
            <person name="Dasgupta S."/>
            <person name="Bhattacharya A."/>
            <person name="Kirsebom L.A."/>
        </authorList>
    </citation>
    <scope>NUCLEOTIDE SEQUENCE [LARGE SCALE GENOMIC DNA]</scope>
    <source>
        <strain evidence="2 3">DSM 43826</strain>
    </source>
</reference>
<keyword evidence="3" id="KW-1185">Reference proteome</keyword>
<name>A0A0J6VPG9_9MYCO</name>
<comment type="caution">
    <text evidence="2">The sequence shown here is derived from an EMBL/GenBank/DDBJ whole genome shotgun (WGS) entry which is preliminary data.</text>
</comment>
<sequence length="142" mass="13979">MTRIRKVVGDGAVSSVARHPSRGGAVLGMIRPMPVAAVLATAVLVGAGLEAAPSARADCVSSGGTTICSQGEVRGADNGAGPGTGGGPYVPYPCDYDWYCNDGVTWDINMDWDPGVGIGAPGRPGNRPGGGGGGGGGRGGRR</sequence>
<feature type="region of interest" description="Disordered" evidence="1">
    <location>
        <begin position="117"/>
        <end position="142"/>
    </location>
</feature>
<dbReference type="STRING" id="37916.MCHLDSM_04198"/>
<dbReference type="AlphaFoldDB" id="A0A0J6VPG9"/>
<evidence type="ECO:0000313" key="3">
    <source>
        <dbReference type="Proteomes" id="UP000036513"/>
    </source>
</evidence>
<evidence type="ECO:0000313" key="2">
    <source>
        <dbReference type="EMBL" id="KMO72049.1"/>
    </source>
</evidence>
<accession>A0A0J6VPG9</accession>
<organism evidence="2 3">
    <name type="scientific">Mycolicibacterium chlorophenolicum</name>
    <dbReference type="NCBI Taxonomy" id="37916"/>
    <lineage>
        <taxon>Bacteria</taxon>
        <taxon>Bacillati</taxon>
        <taxon>Actinomycetota</taxon>
        <taxon>Actinomycetes</taxon>
        <taxon>Mycobacteriales</taxon>
        <taxon>Mycobacteriaceae</taxon>
        <taxon>Mycolicibacterium</taxon>
    </lineage>
</organism>
<dbReference type="EMBL" id="JYNL01000048">
    <property type="protein sequence ID" value="KMO72049.1"/>
    <property type="molecule type" value="Genomic_DNA"/>
</dbReference>
<proteinExistence type="predicted"/>
<gene>
    <name evidence="2" type="ORF">MCHLDSM_04198</name>
</gene>
<dbReference type="PATRIC" id="fig|37916.4.peg.4167"/>
<dbReference type="Proteomes" id="UP000036513">
    <property type="component" value="Unassembled WGS sequence"/>
</dbReference>